<comment type="subunit">
    <text evidence="6">Forms a complex with KhpA.</text>
</comment>
<dbReference type="CDD" id="cd02644">
    <property type="entry name" value="R3H_jag"/>
    <property type="match status" value="1"/>
</dbReference>
<feature type="domain" description="R3H" evidence="8">
    <location>
        <begin position="140"/>
        <end position="205"/>
    </location>
</feature>
<comment type="function">
    <text evidence="6">A probable RNA chaperone. Forms a complex with KhpA which binds to cellular RNA and controls its expression. Plays a role in peptidoglycan (PG) homeostasis and cell length regulation.</text>
</comment>
<dbReference type="HAMAP" id="MF_00867">
    <property type="entry name" value="KhpB"/>
    <property type="match status" value="1"/>
</dbReference>
<evidence type="ECO:0000256" key="7">
    <source>
        <dbReference type="SAM" id="MobiDB-lite"/>
    </source>
</evidence>
<dbReference type="InterPro" id="IPR015946">
    <property type="entry name" value="KH_dom-like_a/b"/>
</dbReference>
<organism evidence="9 10">
    <name type="scientific">Radiobacillus deserti</name>
    <dbReference type="NCBI Taxonomy" id="2594883"/>
    <lineage>
        <taxon>Bacteria</taxon>
        <taxon>Bacillati</taxon>
        <taxon>Bacillota</taxon>
        <taxon>Bacilli</taxon>
        <taxon>Bacillales</taxon>
        <taxon>Bacillaceae</taxon>
        <taxon>Radiobacillus</taxon>
    </lineage>
</organism>
<dbReference type="InterPro" id="IPR036867">
    <property type="entry name" value="R3H_dom_sf"/>
</dbReference>
<dbReference type="SUPFAM" id="SSF82708">
    <property type="entry name" value="R3H domain"/>
    <property type="match status" value="1"/>
</dbReference>
<dbReference type="Gene3D" id="3.30.1370.50">
    <property type="entry name" value="R3H-like domain"/>
    <property type="match status" value="1"/>
</dbReference>
<comment type="similarity">
    <text evidence="6">Belongs to the KhpB RNA-binding protein family.</text>
</comment>
<dbReference type="SMART" id="SM00393">
    <property type="entry name" value="R3H"/>
    <property type="match status" value="1"/>
</dbReference>
<evidence type="ECO:0000256" key="5">
    <source>
        <dbReference type="ARBA" id="ARBA00023316"/>
    </source>
</evidence>
<dbReference type="Proteomes" id="UP000315215">
    <property type="component" value="Chromosome"/>
</dbReference>
<dbReference type="NCBIfam" id="NF041568">
    <property type="entry name" value="Jag_EloR"/>
    <property type="match status" value="1"/>
</dbReference>
<comment type="domain">
    <text evidence="6">Has an N-terminal Jag-N domain and 2 RNA-binding domains (KH and R3H).</text>
</comment>
<dbReference type="GO" id="GO:0005737">
    <property type="term" value="C:cytoplasm"/>
    <property type="evidence" value="ECO:0007669"/>
    <property type="project" value="UniProtKB-SubCell"/>
</dbReference>
<dbReference type="AlphaFoldDB" id="A0A516KKW2"/>
<dbReference type="Gene3D" id="3.30.30.80">
    <property type="entry name" value="probable RNA-binding protein from clostridium symbiosum atcc 14940"/>
    <property type="match status" value="1"/>
</dbReference>
<feature type="region of interest" description="Disordered" evidence="7">
    <location>
        <begin position="186"/>
        <end position="205"/>
    </location>
</feature>
<dbReference type="GO" id="GO:0009252">
    <property type="term" value="P:peptidoglycan biosynthetic process"/>
    <property type="evidence" value="ECO:0007669"/>
    <property type="project" value="UniProtKB-UniRule"/>
</dbReference>
<evidence type="ECO:0000256" key="6">
    <source>
        <dbReference type="HAMAP-Rule" id="MF_00867"/>
    </source>
</evidence>
<evidence type="ECO:0000313" key="9">
    <source>
        <dbReference type="EMBL" id="QDP42025.1"/>
    </source>
</evidence>
<proteinExistence type="inferred from homology"/>
<dbReference type="OrthoDB" id="9794483at2"/>
<dbReference type="InterPro" id="IPR039247">
    <property type="entry name" value="KhpB"/>
</dbReference>
<dbReference type="CDD" id="cd02414">
    <property type="entry name" value="KH-II_Jag"/>
    <property type="match status" value="1"/>
</dbReference>
<keyword evidence="4 6" id="KW-0143">Chaperone</keyword>
<dbReference type="GO" id="GO:0008360">
    <property type="term" value="P:regulation of cell shape"/>
    <property type="evidence" value="ECO:0007669"/>
    <property type="project" value="UniProtKB-KW"/>
</dbReference>
<dbReference type="PROSITE" id="PS51061">
    <property type="entry name" value="R3H"/>
    <property type="match status" value="1"/>
</dbReference>
<dbReference type="InterPro" id="IPR001374">
    <property type="entry name" value="R3H_dom"/>
</dbReference>
<keyword evidence="10" id="KW-1185">Reference proteome</keyword>
<accession>A0A516KKW2</accession>
<dbReference type="InterPro" id="IPR038008">
    <property type="entry name" value="Jag_KH"/>
</dbReference>
<comment type="subcellular location">
    <subcellularLocation>
        <location evidence="6">Cytoplasm</location>
    </subcellularLocation>
</comment>
<evidence type="ECO:0000256" key="1">
    <source>
        <dbReference type="ARBA" id="ARBA00022490"/>
    </source>
</evidence>
<evidence type="ECO:0000256" key="4">
    <source>
        <dbReference type="ARBA" id="ARBA00023186"/>
    </source>
</evidence>
<evidence type="ECO:0000256" key="2">
    <source>
        <dbReference type="ARBA" id="ARBA00022884"/>
    </source>
</evidence>
<dbReference type="Pfam" id="PF14804">
    <property type="entry name" value="Jag_N"/>
    <property type="match status" value="1"/>
</dbReference>
<keyword evidence="5 6" id="KW-0961">Cell wall biogenesis/degradation</keyword>
<dbReference type="EMBL" id="CP041666">
    <property type="protein sequence ID" value="QDP42025.1"/>
    <property type="molecule type" value="Genomic_DNA"/>
</dbReference>
<dbReference type="GO" id="GO:0003723">
    <property type="term" value="F:RNA binding"/>
    <property type="evidence" value="ECO:0007669"/>
    <property type="project" value="UniProtKB-UniRule"/>
</dbReference>
<dbReference type="Gene3D" id="3.30.300.20">
    <property type="match status" value="1"/>
</dbReference>
<dbReference type="SMART" id="SM01245">
    <property type="entry name" value="Jag_N"/>
    <property type="match status" value="1"/>
</dbReference>
<gene>
    <name evidence="6" type="primary">khpB</name>
    <name evidence="6" type="synonym">eloR</name>
    <name evidence="9" type="ORF">FN924_18740</name>
</gene>
<keyword evidence="2 6" id="KW-0694">RNA-binding</keyword>
<dbReference type="Pfam" id="PF13083">
    <property type="entry name" value="KH_KhpA-B"/>
    <property type="match status" value="1"/>
</dbReference>
<dbReference type="InterPro" id="IPR038247">
    <property type="entry name" value="Jag_N_dom_sf"/>
</dbReference>
<reference evidence="9 10" key="1">
    <citation type="submission" date="2019-07" db="EMBL/GenBank/DDBJ databases">
        <authorList>
            <person name="Li J."/>
        </authorList>
    </citation>
    <scope>NUCLEOTIDE SEQUENCE [LARGE SCALE GENOMIC DNA]</scope>
    <source>
        <strain evidence="9 10">TKL69</strain>
    </source>
</reference>
<name>A0A516KKW2_9BACI</name>
<feature type="region of interest" description="Jag_N domain" evidence="6">
    <location>
        <begin position="5"/>
        <end position="55"/>
    </location>
</feature>
<sequence length="205" mass="22819">MRQITATGQTVDDAVQSALQQLNTTRDQVNIEIIDEGKKGILGLFGSKRAIVKVTLAPSHLKVAETYLQDIARHMGVDVKVTTTTVQNTITFDLSGDKIALLIGKRGQTLNGIQYLLQLIVNRNAKDYYTVVVDAEGYRDRRKQTLETLANRMAEKAISTRRSVTLEPMPSYERKVIHTALQDRTDISTSSEGTEPNRHVVIHSS</sequence>
<evidence type="ECO:0000259" key="8">
    <source>
        <dbReference type="PROSITE" id="PS51061"/>
    </source>
</evidence>
<dbReference type="PANTHER" id="PTHR35800">
    <property type="entry name" value="PROTEIN JAG"/>
    <property type="match status" value="1"/>
</dbReference>
<dbReference type="Pfam" id="PF01424">
    <property type="entry name" value="R3H"/>
    <property type="match status" value="1"/>
</dbReference>
<dbReference type="PANTHER" id="PTHR35800:SF1">
    <property type="entry name" value="RNA-BINDING PROTEIN KHPB"/>
    <property type="match status" value="1"/>
</dbReference>
<dbReference type="InterPro" id="IPR032782">
    <property type="entry name" value="KhpB_N"/>
</dbReference>
<dbReference type="InterPro" id="IPR034079">
    <property type="entry name" value="R3H_KhpB"/>
</dbReference>
<keyword evidence="1 6" id="KW-0963">Cytoplasm</keyword>
<evidence type="ECO:0000313" key="10">
    <source>
        <dbReference type="Proteomes" id="UP000315215"/>
    </source>
</evidence>
<evidence type="ECO:0000256" key="3">
    <source>
        <dbReference type="ARBA" id="ARBA00022960"/>
    </source>
</evidence>
<dbReference type="KEGG" id="aqt:FN924_18740"/>
<dbReference type="GO" id="GO:0071555">
    <property type="term" value="P:cell wall organization"/>
    <property type="evidence" value="ECO:0007669"/>
    <property type="project" value="UniProtKB-KW"/>
</dbReference>
<dbReference type="RefSeq" id="WP_143897055.1">
    <property type="nucleotide sequence ID" value="NZ_CP041666.1"/>
</dbReference>
<keyword evidence="3 6" id="KW-0133">Cell shape</keyword>
<protein>
    <recommendedName>
        <fullName evidence="6">RNA-binding protein KhpB</fullName>
    </recommendedName>
    <alternativeName>
        <fullName evidence="6">RNA-binding protein EloR</fullName>
    </alternativeName>
</protein>